<accession>A0A7C4M5M3</accession>
<sequence length="233" mass="27136">MDKGMKKIWMAVAVSVAVMMFVGCLGIAVPWASEKAKSYIAEKAMEQKTREEERKTWCIENDFPEYVTNRETGEVTMTGCEKFKKPEKVTPQKIEKEETGEETGLHQIRFNSLRPAPYRDGGTPTQQEMISYAWEVSHGDEKFITMIEAESKWDPWAVEKLNDGSAGDGFGLCQVDYRYWPKIHHDPKFRTDWKYQVRTCYKLWRQDVTFYGAKRNSEMISRFWWGGKPEAKG</sequence>
<organism evidence="1">
    <name type="scientific">candidate division CPR3 bacterium</name>
    <dbReference type="NCBI Taxonomy" id="2268181"/>
    <lineage>
        <taxon>Bacteria</taxon>
        <taxon>Bacteria division CPR3</taxon>
    </lineage>
</organism>
<gene>
    <name evidence="1" type="ORF">ENT43_02380</name>
</gene>
<evidence type="ECO:0000313" key="1">
    <source>
        <dbReference type="EMBL" id="HGT71086.1"/>
    </source>
</evidence>
<comment type="caution">
    <text evidence="1">The sequence shown here is derived from an EMBL/GenBank/DDBJ whole genome shotgun (WGS) entry which is preliminary data.</text>
</comment>
<dbReference type="SUPFAM" id="SSF53955">
    <property type="entry name" value="Lysozyme-like"/>
    <property type="match status" value="1"/>
</dbReference>
<dbReference type="AlphaFoldDB" id="A0A7C4M5M3"/>
<dbReference type="EMBL" id="DSYQ01000009">
    <property type="protein sequence ID" value="HGT71086.1"/>
    <property type="molecule type" value="Genomic_DNA"/>
</dbReference>
<proteinExistence type="predicted"/>
<protein>
    <recommendedName>
        <fullName evidence="2">Transglycosylase SLT domain-containing protein</fullName>
    </recommendedName>
</protein>
<dbReference type="PROSITE" id="PS51257">
    <property type="entry name" value="PROKAR_LIPOPROTEIN"/>
    <property type="match status" value="1"/>
</dbReference>
<name>A0A7C4M5M3_UNCC3</name>
<reference evidence="1" key="1">
    <citation type="journal article" date="2020" name="mSystems">
        <title>Genome- and Community-Level Interaction Insights into Carbon Utilization and Element Cycling Functions of Hydrothermarchaeota in Hydrothermal Sediment.</title>
        <authorList>
            <person name="Zhou Z."/>
            <person name="Liu Y."/>
            <person name="Xu W."/>
            <person name="Pan J."/>
            <person name="Luo Z.H."/>
            <person name="Li M."/>
        </authorList>
    </citation>
    <scope>NUCLEOTIDE SEQUENCE [LARGE SCALE GENOMIC DNA]</scope>
    <source>
        <strain evidence="1">SpSt-579</strain>
    </source>
</reference>
<dbReference type="InterPro" id="IPR023346">
    <property type="entry name" value="Lysozyme-like_dom_sf"/>
</dbReference>
<evidence type="ECO:0008006" key="2">
    <source>
        <dbReference type="Google" id="ProtNLM"/>
    </source>
</evidence>